<evidence type="ECO:0000313" key="1">
    <source>
        <dbReference type="EMBL" id="MPM58909.1"/>
    </source>
</evidence>
<gene>
    <name evidence="1" type="ORF">SDC9_105742</name>
</gene>
<dbReference type="EMBL" id="VSSQ01017020">
    <property type="protein sequence ID" value="MPM58909.1"/>
    <property type="molecule type" value="Genomic_DNA"/>
</dbReference>
<dbReference type="AlphaFoldDB" id="A0A645B0H8"/>
<sequence>MDPVGQFHRPRRFVALKMADEVPFDIAGQLRPFELQFLNFILPEAAQPGSVGLADGRRRKGFADRQQPHTFRAPSRRQRGAGDFLPYGLQALRKGLHHVITLRANGI</sequence>
<organism evidence="1">
    <name type="scientific">bioreactor metagenome</name>
    <dbReference type="NCBI Taxonomy" id="1076179"/>
    <lineage>
        <taxon>unclassified sequences</taxon>
        <taxon>metagenomes</taxon>
        <taxon>ecological metagenomes</taxon>
    </lineage>
</organism>
<name>A0A645B0H8_9ZZZZ</name>
<comment type="caution">
    <text evidence="1">The sequence shown here is derived from an EMBL/GenBank/DDBJ whole genome shotgun (WGS) entry which is preliminary data.</text>
</comment>
<protein>
    <submittedName>
        <fullName evidence="1">Uncharacterized protein</fullName>
    </submittedName>
</protein>
<accession>A0A645B0H8</accession>
<proteinExistence type="predicted"/>
<reference evidence="1" key="1">
    <citation type="submission" date="2019-08" db="EMBL/GenBank/DDBJ databases">
        <authorList>
            <person name="Kucharzyk K."/>
            <person name="Murdoch R.W."/>
            <person name="Higgins S."/>
            <person name="Loffler F."/>
        </authorList>
    </citation>
    <scope>NUCLEOTIDE SEQUENCE</scope>
</reference>